<comment type="caution">
    <text evidence="1">The sequence shown here is derived from an EMBL/GenBank/DDBJ whole genome shotgun (WGS) entry which is preliminary data.</text>
</comment>
<name>A0A918L9H8_9PSEU</name>
<evidence type="ECO:0000313" key="1">
    <source>
        <dbReference type="EMBL" id="GGS21538.1"/>
    </source>
</evidence>
<reference evidence="1" key="1">
    <citation type="journal article" date="2014" name="Int. J. Syst. Evol. Microbiol.">
        <title>Complete genome sequence of Corynebacterium casei LMG S-19264T (=DSM 44701T), isolated from a smear-ripened cheese.</title>
        <authorList>
            <consortium name="US DOE Joint Genome Institute (JGI-PGF)"/>
            <person name="Walter F."/>
            <person name="Albersmeier A."/>
            <person name="Kalinowski J."/>
            <person name="Ruckert C."/>
        </authorList>
    </citation>
    <scope>NUCLEOTIDE SEQUENCE</scope>
    <source>
        <strain evidence="1">JCM 3276</strain>
    </source>
</reference>
<sequence length="126" mass="13967">MRLWADSRSGGRLPVDVELLAEPDIRIRASVDGREAVDYRAGNWFTCLRKLRAALEADGYLLCCQGARPDVHPSAEQLQADLGRTAYRLVPGEPRTDVVDVFASAEPAEVGTVEDQRRTVFAYYGI</sequence>
<organism evidence="1 2">
    <name type="scientific">Actinokineospora fastidiosa</name>
    <dbReference type="NCBI Taxonomy" id="1816"/>
    <lineage>
        <taxon>Bacteria</taxon>
        <taxon>Bacillati</taxon>
        <taxon>Actinomycetota</taxon>
        <taxon>Actinomycetes</taxon>
        <taxon>Pseudonocardiales</taxon>
        <taxon>Pseudonocardiaceae</taxon>
        <taxon>Actinokineospora</taxon>
    </lineage>
</organism>
<dbReference type="EMBL" id="BMRB01000001">
    <property type="protein sequence ID" value="GGS21538.1"/>
    <property type="molecule type" value="Genomic_DNA"/>
</dbReference>
<gene>
    <name evidence="1" type="ORF">GCM10010171_12820</name>
</gene>
<proteinExistence type="predicted"/>
<dbReference type="RefSeq" id="WP_189209303.1">
    <property type="nucleotide sequence ID" value="NZ_BMRB01000001.1"/>
</dbReference>
<keyword evidence="2" id="KW-1185">Reference proteome</keyword>
<accession>A0A918L9H8</accession>
<dbReference type="AlphaFoldDB" id="A0A918L9H8"/>
<protein>
    <submittedName>
        <fullName evidence="1">Uncharacterized protein</fullName>
    </submittedName>
</protein>
<dbReference type="Proteomes" id="UP000660680">
    <property type="component" value="Unassembled WGS sequence"/>
</dbReference>
<evidence type="ECO:0000313" key="2">
    <source>
        <dbReference type="Proteomes" id="UP000660680"/>
    </source>
</evidence>
<reference evidence="1" key="2">
    <citation type="submission" date="2020-09" db="EMBL/GenBank/DDBJ databases">
        <authorList>
            <person name="Sun Q."/>
            <person name="Ohkuma M."/>
        </authorList>
    </citation>
    <scope>NUCLEOTIDE SEQUENCE</scope>
    <source>
        <strain evidence="1">JCM 3276</strain>
    </source>
</reference>